<evidence type="ECO:0008006" key="4">
    <source>
        <dbReference type="Google" id="ProtNLM"/>
    </source>
</evidence>
<dbReference type="Proteomes" id="UP001175228">
    <property type="component" value="Unassembled WGS sequence"/>
</dbReference>
<feature type="compositionally biased region" description="Polar residues" evidence="1">
    <location>
        <begin position="1"/>
        <end position="15"/>
    </location>
</feature>
<dbReference type="EMBL" id="JAUEPU010000007">
    <property type="protein sequence ID" value="KAK0500883.1"/>
    <property type="molecule type" value="Genomic_DNA"/>
</dbReference>
<organism evidence="2 3">
    <name type="scientific">Armillaria luteobubalina</name>
    <dbReference type="NCBI Taxonomy" id="153913"/>
    <lineage>
        <taxon>Eukaryota</taxon>
        <taxon>Fungi</taxon>
        <taxon>Dikarya</taxon>
        <taxon>Basidiomycota</taxon>
        <taxon>Agaricomycotina</taxon>
        <taxon>Agaricomycetes</taxon>
        <taxon>Agaricomycetidae</taxon>
        <taxon>Agaricales</taxon>
        <taxon>Marasmiineae</taxon>
        <taxon>Physalacriaceae</taxon>
        <taxon>Armillaria</taxon>
    </lineage>
</organism>
<gene>
    <name evidence="2" type="ORF">EDD18DRAFT_783208</name>
</gene>
<comment type="caution">
    <text evidence="2">The sequence shown here is derived from an EMBL/GenBank/DDBJ whole genome shotgun (WGS) entry which is preliminary data.</text>
</comment>
<evidence type="ECO:0000313" key="2">
    <source>
        <dbReference type="EMBL" id="KAK0500883.1"/>
    </source>
</evidence>
<reference evidence="2" key="1">
    <citation type="submission" date="2023-06" db="EMBL/GenBank/DDBJ databases">
        <authorList>
            <consortium name="Lawrence Berkeley National Laboratory"/>
            <person name="Ahrendt S."/>
            <person name="Sahu N."/>
            <person name="Indic B."/>
            <person name="Wong-Bajracharya J."/>
            <person name="Merenyi Z."/>
            <person name="Ke H.-M."/>
            <person name="Monk M."/>
            <person name="Kocsube S."/>
            <person name="Drula E."/>
            <person name="Lipzen A."/>
            <person name="Balint B."/>
            <person name="Henrissat B."/>
            <person name="Andreopoulos B."/>
            <person name="Martin F.M."/>
            <person name="Harder C.B."/>
            <person name="Rigling D."/>
            <person name="Ford K.L."/>
            <person name="Foster G.D."/>
            <person name="Pangilinan J."/>
            <person name="Papanicolaou A."/>
            <person name="Barry K."/>
            <person name="LaButti K."/>
            <person name="Viragh M."/>
            <person name="Koriabine M."/>
            <person name="Yan M."/>
            <person name="Riley R."/>
            <person name="Champramary S."/>
            <person name="Plett K.L."/>
            <person name="Tsai I.J."/>
            <person name="Slot J."/>
            <person name="Sipos G."/>
            <person name="Plett J."/>
            <person name="Nagy L.G."/>
            <person name="Grigoriev I.V."/>
        </authorList>
    </citation>
    <scope>NUCLEOTIDE SEQUENCE</scope>
    <source>
        <strain evidence="2">HWK02</strain>
    </source>
</reference>
<accession>A0AA39QDG0</accession>
<evidence type="ECO:0000256" key="1">
    <source>
        <dbReference type="SAM" id="MobiDB-lite"/>
    </source>
</evidence>
<evidence type="ECO:0000313" key="3">
    <source>
        <dbReference type="Proteomes" id="UP001175228"/>
    </source>
</evidence>
<proteinExistence type="predicted"/>
<dbReference type="AlphaFoldDB" id="A0AA39QDG0"/>
<keyword evidence="3" id="KW-1185">Reference proteome</keyword>
<name>A0AA39QDG0_9AGAR</name>
<sequence length="623" mass="70333">MTEDSFSQHSVQNIGTMGRPDSQETILHLSISSTSEGSSPVSELVPEALSSRNIGESSNGVFNPGDFEFRILAKSLRCYEAISAFTEIGRAESSVAVPSQRIYAGAKPVIPSSLADIPCAALGVQGVLDHLNTILRTSHTVDTPSLRSLLEDYIEKGYDFGTAYSRLRRVWNTNNRSTIKDELQTREDRDREKRKKALGGNRIVNPHLPPRRVWDLYSNRVLPQCIFDRWPEPISHAWVEERNRVDLWTPINGFEWPVPIPKDANLDLIRIEMLNLGLEYMWLDVLCLRQAGGPRDDLRAEEWMLDVPTIGRVYLAPTVVTYLSGLGRAFSLEDGDLDSDRCWFRRAWTLQEVGLVDKVIAGDMPDGPMHAQPVDEDGNYETGILTRFRKQWRSLRNWGNVFLALADMQNRVSTNPVDRVAGLAFRLGSDTLPAYHASMSLEDAWTALVNSMVSWMRGTFLFKYPEVGQGPKKWRPTWEQVMTKSLPVTPDCHEHVHRDDEMDEDWHKGPCIEKGFVRGLAVGSADLVDRHGELAVEDVDGTVHRFEIVASHSFPIPEETYMLLGTKLWSPDGIIRDPQYWAVGRWLPAEGFEKTSVVLISDVAEIERLKNLGLTKVSRTVVL</sequence>
<feature type="region of interest" description="Disordered" evidence="1">
    <location>
        <begin position="1"/>
        <end position="20"/>
    </location>
</feature>
<protein>
    <recommendedName>
        <fullName evidence="4">Heterokaryon incompatibility domain-containing protein</fullName>
    </recommendedName>
</protein>